<evidence type="ECO:0000313" key="3">
    <source>
        <dbReference type="Proteomes" id="UP000265520"/>
    </source>
</evidence>
<accession>A0A392MFJ3</accession>
<feature type="compositionally biased region" description="Polar residues" evidence="1">
    <location>
        <begin position="144"/>
        <end position="159"/>
    </location>
</feature>
<evidence type="ECO:0000313" key="2">
    <source>
        <dbReference type="EMBL" id="MCH86277.1"/>
    </source>
</evidence>
<protein>
    <submittedName>
        <fullName evidence="2">Uncharacterized protein</fullName>
    </submittedName>
</protein>
<organism evidence="2 3">
    <name type="scientific">Trifolium medium</name>
    <dbReference type="NCBI Taxonomy" id="97028"/>
    <lineage>
        <taxon>Eukaryota</taxon>
        <taxon>Viridiplantae</taxon>
        <taxon>Streptophyta</taxon>
        <taxon>Embryophyta</taxon>
        <taxon>Tracheophyta</taxon>
        <taxon>Spermatophyta</taxon>
        <taxon>Magnoliopsida</taxon>
        <taxon>eudicotyledons</taxon>
        <taxon>Gunneridae</taxon>
        <taxon>Pentapetalae</taxon>
        <taxon>rosids</taxon>
        <taxon>fabids</taxon>
        <taxon>Fabales</taxon>
        <taxon>Fabaceae</taxon>
        <taxon>Papilionoideae</taxon>
        <taxon>50 kb inversion clade</taxon>
        <taxon>NPAAA clade</taxon>
        <taxon>Hologalegina</taxon>
        <taxon>IRL clade</taxon>
        <taxon>Trifolieae</taxon>
        <taxon>Trifolium</taxon>
    </lineage>
</organism>
<dbReference type="EMBL" id="LXQA010010056">
    <property type="protein sequence ID" value="MCH86277.1"/>
    <property type="molecule type" value="Genomic_DNA"/>
</dbReference>
<evidence type="ECO:0000256" key="1">
    <source>
        <dbReference type="SAM" id="MobiDB-lite"/>
    </source>
</evidence>
<dbReference type="AlphaFoldDB" id="A0A392MFJ3"/>
<sequence length="171" mass="19643">MTGKVDSLTAKEDWNWLWRVHAPPKAKHLLWPIFKGFFHLALCTASTVWHGKRHYYGYCRYEDRDRCSGEVCNAGVGNVDRNNRNNNVWNNAKESGRTLGIKELCHWSEWKRKYRPCTSAGLSRPNSNSHKSHSGKNRDKVGTNVMSTQDSTMTSTKQQQDGVSRAVCIDW</sequence>
<proteinExistence type="predicted"/>
<keyword evidence="3" id="KW-1185">Reference proteome</keyword>
<name>A0A392MFJ3_9FABA</name>
<feature type="region of interest" description="Disordered" evidence="1">
    <location>
        <begin position="119"/>
        <end position="159"/>
    </location>
</feature>
<dbReference type="Proteomes" id="UP000265520">
    <property type="component" value="Unassembled WGS sequence"/>
</dbReference>
<comment type="caution">
    <text evidence="2">The sequence shown here is derived from an EMBL/GenBank/DDBJ whole genome shotgun (WGS) entry which is preliminary data.</text>
</comment>
<gene>
    <name evidence="2" type="ORF">A2U01_0007131</name>
</gene>
<reference evidence="2 3" key="1">
    <citation type="journal article" date="2018" name="Front. Plant Sci.">
        <title>Red Clover (Trifolium pratense) and Zigzag Clover (T. medium) - A Picture of Genomic Similarities and Differences.</title>
        <authorList>
            <person name="Dluhosova J."/>
            <person name="Istvanek J."/>
            <person name="Nedelnik J."/>
            <person name="Repkova J."/>
        </authorList>
    </citation>
    <scope>NUCLEOTIDE SEQUENCE [LARGE SCALE GENOMIC DNA]</scope>
    <source>
        <strain evidence="3">cv. 10/8</strain>
        <tissue evidence="2">Leaf</tissue>
    </source>
</reference>